<dbReference type="AlphaFoldDB" id="A0A0N4W199"/>
<organism evidence="1">
    <name type="scientific">Haemonchus placei</name>
    <name type="common">Barber's pole worm</name>
    <dbReference type="NCBI Taxonomy" id="6290"/>
    <lineage>
        <taxon>Eukaryota</taxon>
        <taxon>Metazoa</taxon>
        <taxon>Ecdysozoa</taxon>
        <taxon>Nematoda</taxon>
        <taxon>Chromadorea</taxon>
        <taxon>Rhabditida</taxon>
        <taxon>Rhabditina</taxon>
        <taxon>Rhabditomorpha</taxon>
        <taxon>Strongyloidea</taxon>
        <taxon>Trichostrongylidae</taxon>
        <taxon>Haemonchus</taxon>
    </lineage>
</organism>
<reference evidence="1" key="1">
    <citation type="submission" date="2017-02" db="UniProtKB">
        <authorList>
            <consortium name="WormBaseParasite"/>
        </authorList>
    </citation>
    <scope>IDENTIFICATION</scope>
</reference>
<protein>
    <submittedName>
        <fullName evidence="1">Endonuclease/exonuclease/phosphatase family protein</fullName>
    </submittedName>
</protein>
<evidence type="ECO:0000313" key="1">
    <source>
        <dbReference type="WBParaSite" id="HPLM_0000339901-mRNA-1"/>
    </source>
</evidence>
<proteinExistence type="predicted"/>
<name>A0A0N4W199_HAEPC</name>
<sequence length="85" mass="9291">LQLARFNVGIPAGESSRRNPSPHLETLCFSITMVKSFDVVLFVNVATNGIIPQNRSEVFSFDNSLVAPFPDLRDSLSLDAVKIGI</sequence>
<dbReference type="WBParaSite" id="HPLM_0000339901-mRNA-1">
    <property type="protein sequence ID" value="HPLM_0000339901-mRNA-1"/>
    <property type="gene ID" value="HPLM_0000339901"/>
</dbReference>
<accession>A0A0N4W199</accession>